<dbReference type="PANTHER" id="PTHR33146">
    <property type="entry name" value="ENDONUCLEASE 4"/>
    <property type="match status" value="1"/>
</dbReference>
<keyword evidence="2" id="KW-0540">Nuclease</keyword>
<keyword evidence="5" id="KW-0378">Hydrolase</keyword>
<organism evidence="9 10">
    <name type="scientific">Lithohypha guttulata</name>
    <dbReference type="NCBI Taxonomy" id="1690604"/>
    <lineage>
        <taxon>Eukaryota</taxon>
        <taxon>Fungi</taxon>
        <taxon>Dikarya</taxon>
        <taxon>Ascomycota</taxon>
        <taxon>Pezizomycotina</taxon>
        <taxon>Eurotiomycetes</taxon>
        <taxon>Chaetothyriomycetidae</taxon>
        <taxon>Chaetothyriales</taxon>
        <taxon>Trichomeriaceae</taxon>
        <taxon>Lithohypha</taxon>
    </lineage>
</organism>
<dbReference type="SUPFAM" id="SSF48537">
    <property type="entry name" value="Phospholipase C/P1 nuclease"/>
    <property type="match status" value="1"/>
</dbReference>
<keyword evidence="10" id="KW-1185">Reference proteome</keyword>
<keyword evidence="7" id="KW-0325">Glycoprotein</keyword>
<evidence type="ECO:0000256" key="8">
    <source>
        <dbReference type="SAM" id="SignalP"/>
    </source>
</evidence>
<dbReference type="Pfam" id="PF02265">
    <property type="entry name" value="S1-P1_nuclease"/>
    <property type="match status" value="1"/>
</dbReference>
<feature type="signal peptide" evidence="8">
    <location>
        <begin position="1"/>
        <end position="24"/>
    </location>
</feature>
<sequence length="286" mass="31887">MAPITHHLLPLLFTLFTLLPPATPWGSLGHRTTVALSLLHIPPTHPAHALLTTLLHAQDPTTAALFPDRIRYIPSFAYTAPWHYIDALDNPPHQCGISMSRDCLPADGCVVTAIANHTARVADVDLPLWQRGQSMRFMLHFFGDVHQPLHTENLSRGGNDIDVVFDRQKHNLHSVWDTLIPKKVVEIAGEMGVFGSKGRWDLKNETEAAYAWAEFLYASYVMEGGLEELGSKDLGEAYFEGAVPIVEEMIVKGGRRLARWLMMIAQDLAHNAAIDSSEEHMSMQEL</sequence>
<dbReference type="Proteomes" id="UP001345013">
    <property type="component" value="Unassembled WGS sequence"/>
</dbReference>
<proteinExistence type="inferred from homology"/>
<dbReference type="InterPro" id="IPR008947">
    <property type="entry name" value="PLipase_C/P1_nuclease_dom_sf"/>
</dbReference>
<feature type="chain" id="PRO_5046619890" description="Aspergillus nuclease S(1)" evidence="8">
    <location>
        <begin position="25"/>
        <end position="286"/>
    </location>
</feature>
<evidence type="ECO:0008006" key="11">
    <source>
        <dbReference type="Google" id="ProtNLM"/>
    </source>
</evidence>
<evidence type="ECO:0000256" key="7">
    <source>
        <dbReference type="ARBA" id="ARBA00023180"/>
    </source>
</evidence>
<gene>
    <name evidence="9" type="ORF">LTR24_003604</name>
</gene>
<evidence type="ECO:0000313" key="10">
    <source>
        <dbReference type="Proteomes" id="UP001345013"/>
    </source>
</evidence>
<evidence type="ECO:0000313" key="9">
    <source>
        <dbReference type="EMBL" id="KAK5094449.1"/>
    </source>
</evidence>
<evidence type="ECO:0000256" key="6">
    <source>
        <dbReference type="ARBA" id="ARBA00023157"/>
    </source>
</evidence>
<dbReference type="EMBL" id="JAVRRG010000034">
    <property type="protein sequence ID" value="KAK5094449.1"/>
    <property type="molecule type" value="Genomic_DNA"/>
</dbReference>
<dbReference type="InterPro" id="IPR003154">
    <property type="entry name" value="S1/P1nuclease"/>
</dbReference>
<name>A0ABR0KER6_9EURO</name>
<dbReference type="PANTHER" id="PTHR33146:SF26">
    <property type="entry name" value="ENDONUCLEASE 4"/>
    <property type="match status" value="1"/>
</dbReference>
<keyword evidence="6" id="KW-1015">Disulfide bond</keyword>
<dbReference type="Gene3D" id="1.10.575.10">
    <property type="entry name" value="P1 Nuclease"/>
    <property type="match status" value="1"/>
</dbReference>
<keyword evidence="8" id="KW-0732">Signal</keyword>
<evidence type="ECO:0000256" key="4">
    <source>
        <dbReference type="ARBA" id="ARBA00022759"/>
    </source>
</evidence>
<evidence type="ECO:0000256" key="2">
    <source>
        <dbReference type="ARBA" id="ARBA00022722"/>
    </source>
</evidence>
<comment type="caution">
    <text evidence="9">The sequence shown here is derived from an EMBL/GenBank/DDBJ whole genome shotgun (WGS) entry which is preliminary data.</text>
</comment>
<reference evidence="9 10" key="1">
    <citation type="submission" date="2023-08" db="EMBL/GenBank/DDBJ databases">
        <title>Black Yeasts Isolated from many extreme environments.</title>
        <authorList>
            <person name="Coleine C."/>
            <person name="Stajich J.E."/>
            <person name="Selbmann L."/>
        </authorList>
    </citation>
    <scope>NUCLEOTIDE SEQUENCE [LARGE SCALE GENOMIC DNA]</scope>
    <source>
        <strain evidence="9 10">CCFEE 5885</strain>
    </source>
</reference>
<keyword evidence="3" id="KW-0479">Metal-binding</keyword>
<protein>
    <recommendedName>
        <fullName evidence="11">Aspergillus nuclease S(1)</fullName>
    </recommendedName>
</protein>
<evidence type="ECO:0000256" key="1">
    <source>
        <dbReference type="ARBA" id="ARBA00009547"/>
    </source>
</evidence>
<accession>A0ABR0KER6</accession>
<comment type="similarity">
    <text evidence="1">Belongs to the nuclease type I family.</text>
</comment>
<keyword evidence="4" id="KW-0255">Endonuclease</keyword>
<evidence type="ECO:0000256" key="3">
    <source>
        <dbReference type="ARBA" id="ARBA00022723"/>
    </source>
</evidence>
<evidence type="ECO:0000256" key="5">
    <source>
        <dbReference type="ARBA" id="ARBA00022801"/>
    </source>
</evidence>
<dbReference type="CDD" id="cd11010">
    <property type="entry name" value="S1-P1_nuclease"/>
    <property type="match status" value="1"/>
</dbReference>